<dbReference type="EMBL" id="PDOB01000004">
    <property type="protein sequence ID" value="PIL40997.1"/>
    <property type="molecule type" value="Genomic_DNA"/>
</dbReference>
<comment type="caution">
    <text evidence="7">The sequence shown here is derived from an EMBL/GenBank/DDBJ whole genome shotgun (WGS) entry which is preliminary data.</text>
</comment>
<keyword evidence="8" id="KW-1185">Reference proteome</keyword>
<evidence type="ECO:0000313" key="8">
    <source>
        <dbReference type="Proteomes" id="UP000228593"/>
    </source>
</evidence>
<keyword evidence="5" id="KW-1133">Transmembrane helix</keyword>
<dbReference type="InterPro" id="IPR029063">
    <property type="entry name" value="SAM-dependent_MTases_sf"/>
</dbReference>
<dbReference type="Pfam" id="PF01564">
    <property type="entry name" value="Spermine_synth"/>
    <property type="match status" value="1"/>
</dbReference>
<protein>
    <submittedName>
        <fullName evidence="7">Transferase spermidine synthase</fullName>
    </submittedName>
</protein>
<keyword evidence="3 4" id="KW-0620">Polyamine biosynthesis</keyword>
<dbReference type="Proteomes" id="UP000228593">
    <property type="component" value="Unassembled WGS sequence"/>
</dbReference>
<proteinExistence type="inferred from homology"/>
<evidence type="ECO:0000259" key="6">
    <source>
        <dbReference type="PROSITE" id="PS51006"/>
    </source>
</evidence>
<evidence type="ECO:0000256" key="5">
    <source>
        <dbReference type="SAM" id="Phobius"/>
    </source>
</evidence>
<keyword evidence="5" id="KW-0812">Transmembrane</keyword>
<dbReference type="RefSeq" id="WP_099914814.1">
    <property type="nucleotide sequence ID" value="NZ_BMHS01000005.1"/>
</dbReference>
<evidence type="ECO:0000313" key="7">
    <source>
        <dbReference type="EMBL" id="PIL40997.1"/>
    </source>
</evidence>
<dbReference type="GO" id="GO:0006596">
    <property type="term" value="P:polyamine biosynthetic process"/>
    <property type="evidence" value="ECO:0007669"/>
    <property type="project" value="UniProtKB-UniRule"/>
</dbReference>
<dbReference type="SUPFAM" id="SSF53335">
    <property type="entry name" value="S-adenosyl-L-methionine-dependent methyltransferases"/>
    <property type="match status" value="1"/>
</dbReference>
<feature type="transmembrane region" description="Helical" evidence="5">
    <location>
        <begin position="237"/>
        <end position="255"/>
    </location>
</feature>
<dbReference type="PANTHER" id="PTHR43317">
    <property type="entry name" value="THERMOSPERMINE SYNTHASE ACAULIS5"/>
    <property type="match status" value="1"/>
</dbReference>
<name>A0A2G8T4L9_9BURK</name>
<dbReference type="InterPro" id="IPR030374">
    <property type="entry name" value="PABS"/>
</dbReference>
<dbReference type="PROSITE" id="PS51006">
    <property type="entry name" value="PABS_2"/>
    <property type="match status" value="1"/>
</dbReference>
<dbReference type="AlphaFoldDB" id="A0A2G8T4L9"/>
<evidence type="ECO:0000256" key="1">
    <source>
        <dbReference type="ARBA" id="ARBA00007867"/>
    </source>
</evidence>
<evidence type="ECO:0000256" key="4">
    <source>
        <dbReference type="PROSITE-ProRule" id="PRU00354"/>
    </source>
</evidence>
<dbReference type="GO" id="GO:0016740">
    <property type="term" value="F:transferase activity"/>
    <property type="evidence" value="ECO:0007669"/>
    <property type="project" value="UniProtKB-UniRule"/>
</dbReference>
<keyword evidence="5" id="KW-0472">Membrane</keyword>
<sequence length="260" mass="28580">MTPGTDTDPSLLATPPLVTTRGDMRTLEFVAGEVQSEMRLSRPSALVLAYARAMMCFALFVPRPRHILMVGLGGGSLAKFCYRHFPRARITVLELRADVIALRGQFCVPPDDGRFTVLHVDATAWLAGVPDSVDVLLVDGFDAAGLPPALGSSKFYADCRRALRHGGVLAANVFSYDPLYPAMLGRLRLTFGGQVCWLDKVAGNNRILFAVKDCLDPVAAARGRACLVRRLISRRRWLGFGILNRLLVLALVAYLERRIR</sequence>
<evidence type="ECO:0000256" key="3">
    <source>
        <dbReference type="ARBA" id="ARBA00023115"/>
    </source>
</evidence>
<reference evidence="7 8" key="1">
    <citation type="submission" date="2017-10" db="EMBL/GenBank/DDBJ databases">
        <title>Massilia psychrophilum sp. nov., a novel purple-pigmented bacterium isolated from Tianshan glacier, Xinjiang Municipality, China.</title>
        <authorList>
            <person name="Wang H."/>
        </authorList>
    </citation>
    <scope>NUCLEOTIDE SEQUENCE [LARGE SCALE GENOMIC DNA]</scope>
    <source>
        <strain evidence="7 8">JCM 30813</strain>
    </source>
</reference>
<accession>A0A2G8T4L9</accession>
<dbReference type="CDD" id="cd02440">
    <property type="entry name" value="AdoMet_MTases"/>
    <property type="match status" value="1"/>
</dbReference>
<feature type="active site" description="Proton acceptor" evidence="4">
    <location>
        <position position="139"/>
    </location>
</feature>
<dbReference type="PANTHER" id="PTHR43317:SF11">
    <property type="entry name" value="POLYAMINE AMINOPROPYLTRANSFERASE 2"/>
    <property type="match status" value="1"/>
</dbReference>
<feature type="domain" description="PABS" evidence="6">
    <location>
        <begin position="1"/>
        <end position="216"/>
    </location>
</feature>
<keyword evidence="2 4" id="KW-0808">Transferase</keyword>
<dbReference type="Gene3D" id="3.40.50.150">
    <property type="entry name" value="Vaccinia Virus protein VP39"/>
    <property type="match status" value="1"/>
</dbReference>
<organism evidence="7 8">
    <name type="scientific">Massilia psychrophila</name>
    <dbReference type="NCBI Taxonomy" id="1603353"/>
    <lineage>
        <taxon>Bacteria</taxon>
        <taxon>Pseudomonadati</taxon>
        <taxon>Pseudomonadota</taxon>
        <taxon>Betaproteobacteria</taxon>
        <taxon>Burkholderiales</taxon>
        <taxon>Oxalobacteraceae</taxon>
        <taxon>Telluria group</taxon>
        <taxon>Massilia</taxon>
    </lineage>
</organism>
<dbReference type="OrthoDB" id="117774at2"/>
<comment type="similarity">
    <text evidence="1">Belongs to the spermidine/spermine synthase family.</text>
</comment>
<evidence type="ECO:0000256" key="2">
    <source>
        <dbReference type="ARBA" id="ARBA00022679"/>
    </source>
</evidence>
<gene>
    <name evidence="7" type="ORF">CR103_04495</name>
</gene>